<dbReference type="InterPro" id="IPR011611">
    <property type="entry name" value="PfkB_dom"/>
</dbReference>
<keyword evidence="11" id="KW-1185">Reference proteome</keyword>
<dbReference type="GO" id="GO:0008662">
    <property type="term" value="F:1-phosphofructokinase activity"/>
    <property type="evidence" value="ECO:0007669"/>
    <property type="project" value="UniProtKB-UniRule"/>
</dbReference>
<organism evidence="10 11">
    <name type="scientific">Oceanimonas pelagia</name>
    <dbReference type="NCBI Taxonomy" id="3028314"/>
    <lineage>
        <taxon>Bacteria</taxon>
        <taxon>Pseudomonadati</taxon>
        <taxon>Pseudomonadota</taxon>
        <taxon>Gammaproteobacteria</taxon>
        <taxon>Aeromonadales</taxon>
        <taxon>Aeromonadaceae</taxon>
        <taxon>Oceanimonas</taxon>
    </lineage>
</organism>
<dbReference type="NCBIfam" id="TIGR03168">
    <property type="entry name" value="1-PFK"/>
    <property type="match status" value="1"/>
</dbReference>
<accession>A0AA50KLN6</accession>
<evidence type="ECO:0000313" key="10">
    <source>
        <dbReference type="EMBL" id="WMC09260.1"/>
    </source>
</evidence>
<dbReference type="InterPro" id="IPR029056">
    <property type="entry name" value="Ribokinase-like"/>
</dbReference>
<dbReference type="PANTHER" id="PTHR46566:SF5">
    <property type="entry name" value="1-PHOSPHOFRUCTOKINASE"/>
    <property type="match status" value="1"/>
</dbReference>
<evidence type="ECO:0000256" key="3">
    <source>
        <dbReference type="ARBA" id="ARBA00022741"/>
    </source>
</evidence>
<dbReference type="InterPro" id="IPR022463">
    <property type="entry name" value="1-PFruKinase"/>
</dbReference>
<dbReference type="AlphaFoldDB" id="A0AA50KLN6"/>
<reference evidence="10 11" key="1">
    <citation type="submission" date="2023-02" db="EMBL/GenBank/DDBJ databases">
        <title>Complete genome sequence of a novel bacterium Oceanimonas sp. NTOU-MSR1 isolated from marine coast sediment.</title>
        <authorList>
            <person name="Yang H.-T."/>
            <person name="Chen Y.-L."/>
            <person name="Ho Y.-N."/>
        </authorList>
    </citation>
    <scope>NUCLEOTIDE SEQUENCE [LARGE SCALE GENOMIC DNA]</scope>
    <source>
        <strain evidence="10 11">NTOU-MSR1</strain>
    </source>
</reference>
<evidence type="ECO:0000256" key="8">
    <source>
        <dbReference type="RuleBase" id="RU369061"/>
    </source>
</evidence>
<evidence type="ECO:0000256" key="4">
    <source>
        <dbReference type="ARBA" id="ARBA00022777"/>
    </source>
</evidence>
<dbReference type="GO" id="GO:0016052">
    <property type="term" value="P:carbohydrate catabolic process"/>
    <property type="evidence" value="ECO:0007669"/>
    <property type="project" value="UniProtKB-ARBA"/>
</dbReference>
<protein>
    <recommendedName>
        <fullName evidence="7">Phosphofructokinase</fullName>
    </recommendedName>
</protein>
<dbReference type="GO" id="GO:0005829">
    <property type="term" value="C:cytosol"/>
    <property type="evidence" value="ECO:0007669"/>
    <property type="project" value="TreeGrafter"/>
</dbReference>
<evidence type="ECO:0000259" key="9">
    <source>
        <dbReference type="Pfam" id="PF00294"/>
    </source>
</evidence>
<evidence type="ECO:0000313" key="11">
    <source>
        <dbReference type="Proteomes" id="UP001223802"/>
    </source>
</evidence>
<dbReference type="Pfam" id="PF00294">
    <property type="entry name" value="PfkB"/>
    <property type="match status" value="1"/>
</dbReference>
<proteinExistence type="inferred from homology"/>
<dbReference type="EMBL" id="CP118224">
    <property type="protein sequence ID" value="WMC09260.1"/>
    <property type="molecule type" value="Genomic_DNA"/>
</dbReference>
<dbReference type="Gene3D" id="3.40.1190.20">
    <property type="match status" value="1"/>
</dbReference>
<dbReference type="PROSITE" id="PS00583">
    <property type="entry name" value="PFKB_KINASES_1"/>
    <property type="match status" value="1"/>
</dbReference>
<evidence type="ECO:0000256" key="1">
    <source>
        <dbReference type="ARBA" id="ARBA00010688"/>
    </source>
</evidence>
<dbReference type="InterPro" id="IPR002173">
    <property type="entry name" value="Carboh/pur_kinase_PfkB_CS"/>
</dbReference>
<comment type="catalytic activity">
    <reaction evidence="6 8">
        <text>beta-D-fructose 1-phosphate + ATP = beta-D-fructose 1,6-bisphosphate + ADP + H(+)</text>
        <dbReference type="Rhea" id="RHEA:14213"/>
        <dbReference type="ChEBI" id="CHEBI:15378"/>
        <dbReference type="ChEBI" id="CHEBI:30616"/>
        <dbReference type="ChEBI" id="CHEBI:32966"/>
        <dbReference type="ChEBI" id="CHEBI:138881"/>
        <dbReference type="ChEBI" id="CHEBI:456216"/>
        <dbReference type="EC" id="2.7.1.56"/>
    </reaction>
</comment>
<dbReference type="GO" id="GO:0044281">
    <property type="term" value="P:small molecule metabolic process"/>
    <property type="evidence" value="ECO:0007669"/>
    <property type="project" value="UniProtKB-ARBA"/>
</dbReference>
<dbReference type="Proteomes" id="UP001223802">
    <property type="component" value="Chromosome"/>
</dbReference>
<dbReference type="CDD" id="cd01164">
    <property type="entry name" value="FruK_PfkB_like"/>
    <property type="match status" value="1"/>
</dbReference>
<comment type="similarity">
    <text evidence="1 7 8">Belongs to the carbohydrate kinase PfkB family.</text>
</comment>
<keyword evidence="3 8" id="KW-0547">Nucleotide-binding</keyword>
<dbReference type="PIRSF" id="PIRSF000535">
    <property type="entry name" value="1PFK/6PFK/LacC"/>
    <property type="match status" value="1"/>
</dbReference>
<evidence type="ECO:0000256" key="6">
    <source>
        <dbReference type="ARBA" id="ARBA00047745"/>
    </source>
</evidence>
<name>A0AA50KLN6_9GAMM</name>
<dbReference type="FunFam" id="3.40.1190.20:FF:000001">
    <property type="entry name" value="Phosphofructokinase"/>
    <property type="match status" value="1"/>
</dbReference>
<gene>
    <name evidence="10" type="primary">pfkB</name>
    <name evidence="10" type="ORF">PU634_08960</name>
</gene>
<dbReference type="NCBIfam" id="TIGR03828">
    <property type="entry name" value="pfkB"/>
    <property type="match status" value="1"/>
</dbReference>
<evidence type="ECO:0000256" key="2">
    <source>
        <dbReference type="ARBA" id="ARBA00022679"/>
    </source>
</evidence>
<keyword evidence="2 7" id="KW-0808">Transferase</keyword>
<dbReference type="SUPFAM" id="SSF53613">
    <property type="entry name" value="Ribokinase-like"/>
    <property type="match status" value="1"/>
</dbReference>
<keyword evidence="4 8" id="KW-0418">Kinase</keyword>
<sequence length="316" mass="33596">MNVLTLTLNPALDLTVSLATLSPGRVNLASAGHLGAAGKGINVARVLAELGHHPRACGFLGANNAAPYRTLFERHGIHDDFLYLPGDTRVNVKVAEADGRVTDINLPGLRVSEDDWRRLLVRLDALADDFGCLVVAGSLPPGVSPTRLKGLIEYWRRRGKTVWLDASGAALKAGIRGLPQLIKPNLQELEDLAGRPVHDDHALAECARRLMAGGVGQVVVSAGADGVVWFGAKGHWRARVPRVQLVSTVGAGDSLVAGLCAGLLDGLNEPDTLRRAVALSLMAVTQIGVGIYDQATFAAFQREIQVEPFDERGVNP</sequence>
<evidence type="ECO:0000256" key="7">
    <source>
        <dbReference type="PIRNR" id="PIRNR000535"/>
    </source>
</evidence>
<dbReference type="InterPro" id="IPR017583">
    <property type="entry name" value="Tagatose/fructose_Pkinase"/>
</dbReference>
<comment type="function">
    <text evidence="8">Catalyzes the ATP-dependent phosphorylation of fructose-l-phosphate to fructose-l,6-bisphosphate.</text>
</comment>
<dbReference type="RefSeq" id="WP_306760462.1">
    <property type="nucleotide sequence ID" value="NZ_CP118224.1"/>
</dbReference>
<dbReference type="PANTHER" id="PTHR46566">
    <property type="entry name" value="1-PHOSPHOFRUCTOKINASE-RELATED"/>
    <property type="match status" value="1"/>
</dbReference>
<keyword evidence="5 8" id="KW-0067">ATP-binding</keyword>
<dbReference type="KEGG" id="ope:PU634_08960"/>
<dbReference type="GO" id="GO:0005524">
    <property type="term" value="F:ATP binding"/>
    <property type="evidence" value="ECO:0007669"/>
    <property type="project" value="UniProtKB-UniRule"/>
</dbReference>
<feature type="domain" description="Carbohydrate kinase PfkB" evidence="9">
    <location>
        <begin position="13"/>
        <end position="290"/>
    </location>
</feature>
<evidence type="ECO:0000256" key="5">
    <source>
        <dbReference type="ARBA" id="ARBA00022840"/>
    </source>
</evidence>